<dbReference type="PANTHER" id="PTHR11071">
    <property type="entry name" value="PEPTIDYL-PROLYL CIS-TRANS ISOMERASE"/>
    <property type="match status" value="1"/>
</dbReference>
<dbReference type="InterPro" id="IPR002130">
    <property type="entry name" value="Cyclophilin-type_PPIase_dom"/>
</dbReference>
<keyword evidence="6" id="KW-0812">Transmembrane</keyword>
<feature type="domain" description="PPIase cyclophilin-type" evidence="7">
    <location>
        <begin position="9"/>
        <end position="174"/>
    </location>
</feature>
<dbReference type="PaxDb" id="121845-A0A1S3DKD7"/>
<sequence length="257" mass="28911">MKLIRPRCYFDVEISDIPLGRIVFELYSDICPITCENFRALCTGEKGIGKTTGKNLHYLNIVFHRVVKGFMIQSGDFSVGNGTGGESIYGGTFEDENFELKHDEPFLLSMANRGKDTNGSQFFITTQPAPHLDGVHVVFGHVVSGQNVVSHIENLPVDKMSRPLQDVRVVKCNELVLKSKLKAKEKRKASPTSASSDESDKEEEEKEEGEQTDSEKEAKKRKKHKKDKKKKKKKSKYVIIFSVSTVIPLPWSSFSVI</sequence>
<dbReference type="GO" id="GO:0006457">
    <property type="term" value="P:protein folding"/>
    <property type="evidence" value="ECO:0007669"/>
    <property type="project" value="TreeGrafter"/>
</dbReference>
<reference evidence="9 10" key="1">
    <citation type="submission" date="2025-04" db="UniProtKB">
        <authorList>
            <consortium name="RefSeq"/>
        </authorList>
    </citation>
    <scope>IDENTIFICATION</scope>
</reference>
<keyword evidence="6" id="KW-1133">Transmembrane helix</keyword>
<proteinExistence type="inferred from homology"/>
<evidence type="ECO:0000256" key="2">
    <source>
        <dbReference type="ARBA" id="ARBA00023110"/>
    </source>
</evidence>
<evidence type="ECO:0000256" key="6">
    <source>
        <dbReference type="SAM" id="Phobius"/>
    </source>
</evidence>
<keyword evidence="8" id="KW-1185">Reference proteome</keyword>
<feature type="compositionally biased region" description="Acidic residues" evidence="5">
    <location>
        <begin position="197"/>
        <end position="212"/>
    </location>
</feature>
<gene>
    <name evidence="9 10" type="primary">LOC103520371</name>
</gene>
<dbReference type="GO" id="GO:0016018">
    <property type="term" value="F:cyclosporin A binding"/>
    <property type="evidence" value="ECO:0007669"/>
    <property type="project" value="TreeGrafter"/>
</dbReference>
<dbReference type="KEGG" id="dci:103520371"/>
<keyword evidence="6" id="KW-0472">Membrane</keyword>
<feature type="transmembrane region" description="Helical" evidence="6">
    <location>
        <begin position="237"/>
        <end position="254"/>
    </location>
</feature>
<dbReference type="STRING" id="121845.A0A1S3DKD7"/>
<dbReference type="Gene3D" id="2.40.100.10">
    <property type="entry name" value="Cyclophilin-like"/>
    <property type="match status" value="1"/>
</dbReference>
<protein>
    <recommendedName>
        <fullName evidence="4">Peptidyl-prolyl cis-trans isomerase</fullName>
        <shortName evidence="4">PPIase</shortName>
        <ecNumber evidence="4">5.2.1.8</ecNumber>
    </recommendedName>
</protein>
<dbReference type="GeneID" id="103520371"/>
<name>A0A1S3DKD7_DIACI</name>
<feature type="compositionally biased region" description="Basic residues" evidence="5">
    <location>
        <begin position="219"/>
        <end position="235"/>
    </location>
</feature>
<dbReference type="RefSeq" id="XP_026687316.1">
    <property type="nucleotide sequence ID" value="XM_026831515.1"/>
</dbReference>
<keyword evidence="3 4" id="KW-0413">Isomerase</keyword>
<dbReference type="PROSITE" id="PS50072">
    <property type="entry name" value="CSA_PPIASE_2"/>
    <property type="match status" value="1"/>
</dbReference>
<comment type="function">
    <text evidence="4">PPIases accelerate the folding of proteins. It catalyzes the cis-trans isomerization of proline imidic peptide bonds in oligopeptides.</text>
</comment>
<dbReference type="AlphaFoldDB" id="A0A1S3DKD7"/>
<evidence type="ECO:0000256" key="3">
    <source>
        <dbReference type="ARBA" id="ARBA00023235"/>
    </source>
</evidence>
<dbReference type="GO" id="GO:0005739">
    <property type="term" value="C:mitochondrion"/>
    <property type="evidence" value="ECO:0007669"/>
    <property type="project" value="TreeGrafter"/>
</dbReference>
<feature type="region of interest" description="Disordered" evidence="5">
    <location>
        <begin position="183"/>
        <end position="235"/>
    </location>
</feature>
<evidence type="ECO:0000313" key="9">
    <source>
        <dbReference type="RefSeq" id="XP_008483681.3"/>
    </source>
</evidence>
<accession>A0A1S3DKD7</accession>
<evidence type="ECO:0000256" key="1">
    <source>
        <dbReference type="ARBA" id="ARBA00000971"/>
    </source>
</evidence>
<evidence type="ECO:0000256" key="5">
    <source>
        <dbReference type="SAM" id="MobiDB-lite"/>
    </source>
</evidence>
<keyword evidence="2 4" id="KW-0697">Rotamase</keyword>
<evidence type="ECO:0000313" key="8">
    <source>
        <dbReference type="Proteomes" id="UP000079169"/>
    </source>
</evidence>
<evidence type="ECO:0000259" key="7">
    <source>
        <dbReference type="PROSITE" id="PS50072"/>
    </source>
</evidence>
<dbReference type="SUPFAM" id="SSF50891">
    <property type="entry name" value="Cyclophilin-like"/>
    <property type="match status" value="1"/>
</dbReference>
<dbReference type="Pfam" id="PF00160">
    <property type="entry name" value="Pro_isomerase"/>
    <property type="match status" value="1"/>
</dbReference>
<evidence type="ECO:0000256" key="4">
    <source>
        <dbReference type="RuleBase" id="RU363019"/>
    </source>
</evidence>
<dbReference type="PRINTS" id="PR00153">
    <property type="entry name" value="CSAPPISMRASE"/>
</dbReference>
<comment type="catalytic activity">
    <reaction evidence="1 4">
        <text>[protein]-peptidylproline (omega=180) = [protein]-peptidylproline (omega=0)</text>
        <dbReference type="Rhea" id="RHEA:16237"/>
        <dbReference type="Rhea" id="RHEA-COMP:10747"/>
        <dbReference type="Rhea" id="RHEA-COMP:10748"/>
        <dbReference type="ChEBI" id="CHEBI:83833"/>
        <dbReference type="ChEBI" id="CHEBI:83834"/>
        <dbReference type="EC" id="5.2.1.8"/>
    </reaction>
</comment>
<comment type="similarity">
    <text evidence="4">Belongs to the cyclophilin-type PPIase family.</text>
</comment>
<dbReference type="FunFam" id="2.40.100.10:FF:000005">
    <property type="entry name" value="Peptidyl-prolyl cis-trans isomerase G"/>
    <property type="match status" value="1"/>
</dbReference>
<dbReference type="GO" id="GO:0003755">
    <property type="term" value="F:peptidyl-prolyl cis-trans isomerase activity"/>
    <property type="evidence" value="ECO:0007669"/>
    <property type="project" value="UniProtKB-UniRule"/>
</dbReference>
<dbReference type="Proteomes" id="UP000079169">
    <property type="component" value="Unplaced"/>
</dbReference>
<evidence type="ECO:0000313" key="10">
    <source>
        <dbReference type="RefSeq" id="XP_026687316.1"/>
    </source>
</evidence>
<dbReference type="EC" id="5.2.1.8" evidence="4"/>
<dbReference type="RefSeq" id="XP_008483681.3">
    <property type="nucleotide sequence ID" value="XM_008485459.3"/>
</dbReference>
<organism evidence="8 9">
    <name type="scientific">Diaphorina citri</name>
    <name type="common">Asian citrus psyllid</name>
    <dbReference type="NCBI Taxonomy" id="121845"/>
    <lineage>
        <taxon>Eukaryota</taxon>
        <taxon>Metazoa</taxon>
        <taxon>Ecdysozoa</taxon>
        <taxon>Arthropoda</taxon>
        <taxon>Hexapoda</taxon>
        <taxon>Insecta</taxon>
        <taxon>Pterygota</taxon>
        <taxon>Neoptera</taxon>
        <taxon>Paraneoptera</taxon>
        <taxon>Hemiptera</taxon>
        <taxon>Sternorrhyncha</taxon>
        <taxon>Psylloidea</taxon>
        <taxon>Psyllidae</taxon>
        <taxon>Diaphorininae</taxon>
        <taxon>Diaphorina</taxon>
    </lineage>
</organism>
<dbReference type="InterPro" id="IPR029000">
    <property type="entry name" value="Cyclophilin-like_dom_sf"/>
</dbReference>
<dbReference type="PANTHER" id="PTHR11071:SF565">
    <property type="entry name" value="MOCA-CYP, ISOFORM A"/>
    <property type="match status" value="1"/>
</dbReference>